<dbReference type="Gene3D" id="1.20.5.1930">
    <property type="match status" value="1"/>
</dbReference>
<reference evidence="13" key="1">
    <citation type="submission" date="2014-11" db="EMBL/GenBank/DDBJ databases">
        <title>Genome sequencing of Roseivirga sp. D-25.</title>
        <authorList>
            <person name="Selvaratnam C."/>
            <person name="Thevarajoo S."/>
            <person name="Goh K.M."/>
            <person name="Eee R."/>
            <person name="Chan K.-G."/>
            <person name="Chong C.S."/>
        </authorList>
    </citation>
    <scope>NUCLEOTIDE SEQUENCE [LARGE SCALE GENOMIC DNA]</scope>
    <source>
        <strain evidence="13">D-25</strain>
    </source>
</reference>
<dbReference type="PANTHER" id="PTHR24421">
    <property type="entry name" value="NITRATE/NITRITE SENSOR PROTEIN NARX-RELATED"/>
    <property type="match status" value="1"/>
</dbReference>
<keyword evidence="8" id="KW-0902">Two-component regulatory system</keyword>
<name>A0A0L8AN39_9BACT</name>
<comment type="caution">
    <text evidence="12">The sequence shown here is derived from an EMBL/GenBank/DDBJ whole genome shotgun (WGS) entry which is preliminary data.</text>
</comment>
<dbReference type="Pfam" id="PF07730">
    <property type="entry name" value="HisKA_3"/>
    <property type="match status" value="1"/>
</dbReference>
<dbReference type="Proteomes" id="UP000036908">
    <property type="component" value="Unassembled WGS sequence"/>
</dbReference>
<dbReference type="SMART" id="SM00448">
    <property type="entry name" value="REC"/>
    <property type="match status" value="1"/>
</dbReference>
<keyword evidence="4" id="KW-0808">Transferase</keyword>
<dbReference type="InterPro" id="IPR005467">
    <property type="entry name" value="His_kinase_dom"/>
</dbReference>
<dbReference type="PROSITE" id="PS50110">
    <property type="entry name" value="RESPONSE_REGULATORY"/>
    <property type="match status" value="1"/>
</dbReference>
<dbReference type="GO" id="GO:0000155">
    <property type="term" value="F:phosphorelay sensor kinase activity"/>
    <property type="evidence" value="ECO:0007669"/>
    <property type="project" value="InterPro"/>
</dbReference>
<dbReference type="EMBL" id="JSVA01000006">
    <property type="protein sequence ID" value="KOF03681.1"/>
    <property type="molecule type" value="Genomic_DNA"/>
</dbReference>
<dbReference type="Gene3D" id="3.40.50.2300">
    <property type="match status" value="1"/>
</dbReference>
<proteinExistence type="predicted"/>
<dbReference type="GO" id="GO:0005524">
    <property type="term" value="F:ATP binding"/>
    <property type="evidence" value="ECO:0007669"/>
    <property type="project" value="UniProtKB-KW"/>
</dbReference>
<dbReference type="InterPro" id="IPR011712">
    <property type="entry name" value="Sig_transdc_His_kin_sub3_dim/P"/>
</dbReference>
<organism evidence="12 13">
    <name type="scientific">Roseivirga seohaensis subsp. aquiponti</name>
    <dbReference type="NCBI Taxonomy" id="1566026"/>
    <lineage>
        <taxon>Bacteria</taxon>
        <taxon>Pseudomonadati</taxon>
        <taxon>Bacteroidota</taxon>
        <taxon>Cytophagia</taxon>
        <taxon>Cytophagales</taxon>
        <taxon>Roseivirgaceae</taxon>
        <taxon>Roseivirga</taxon>
    </lineage>
</organism>
<dbReference type="PANTHER" id="PTHR24421:SF10">
    <property type="entry name" value="NITRATE_NITRITE SENSOR PROTEIN NARQ"/>
    <property type="match status" value="1"/>
</dbReference>
<keyword evidence="13" id="KW-1185">Reference proteome</keyword>
<evidence type="ECO:0000259" key="11">
    <source>
        <dbReference type="PROSITE" id="PS50110"/>
    </source>
</evidence>
<dbReference type="InterPro" id="IPR003594">
    <property type="entry name" value="HATPase_dom"/>
</dbReference>
<dbReference type="SUPFAM" id="SSF55874">
    <property type="entry name" value="ATPase domain of HSP90 chaperone/DNA topoisomerase II/histidine kinase"/>
    <property type="match status" value="1"/>
</dbReference>
<evidence type="ECO:0000256" key="5">
    <source>
        <dbReference type="ARBA" id="ARBA00022741"/>
    </source>
</evidence>
<feature type="domain" description="Histidine kinase" evidence="10">
    <location>
        <begin position="154"/>
        <end position="346"/>
    </location>
</feature>
<dbReference type="PROSITE" id="PS50109">
    <property type="entry name" value="HIS_KIN"/>
    <property type="match status" value="1"/>
</dbReference>
<dbReference type="PATRIC" id="fig|1566026.4.peg.2855"/>
<keyword evidence="6" id="KW-0418">Kinase</keyword>
<dbReference type="CDD" id="cd16917">
    <property type="entry name" value="HATPase_UhpB-NarQ-NarX-like"/>
    <property type="match status" value="1"/>
</dbReference>
<evidence type="ECO:0000256" key="2">
    <source>
        <dbReference type="ARBA" id="ARBA00012438"/>
    </source>
</evidence>
<dbReference type="InterPro" id="IPR036890">
    <property type="entry name" value="HATPase_C_sf"/>
</dbReference>
<evidence type="ECO:0000256" key="6">
    <source>
        <dbReference type="ARBA" id="ARBA00022777"/>
    </source>
</evidence>
<evidence type="ECO:0000313" key="13">
    <source>
        <dbReference type="Proteomes" id="UP000036908"/>
    </source>
</evidence>
<evidence type="ECO:0000256" key="1">
    <source>
        <dbReference type="ARBA" id="ARBA00000085"/>
    </source>
</evidence>
<evidence type="ECO:0000256" key="4">
    <source>
        <dbReference type="ARBA" id="ARBA00022679"/>
    </source>
</evidence>
<evidence type="ECO:0000256" key="7">
    <source>
        <dbReference type="ARBA" id="ARBA00022840"/>
    </source>
</evidence>
<dbReference type="RefSeq" id="WP_053222634.1">
    <property type="nucleotide sequence ID" value="NZ_JSVA01000006.1"/>
</dbReference>
<keyword evidence="7" id="KW-0067">ATP-binding</keyword>
<feature type="modified residue" description="4-aspartylphosphate" evidence="9">
    <location>
        <position position="54"/>
    </location>
</feature>
<evidence type="ECO:0000256" key="3">
    <source>
        <dbReference type="ARBA" id="ARBA00022553"/>
    </source>
</evidence>
<dbReference type="GO" id="GO:0016020">
    <property type="term" value="C:membrane"/>
    <property type="evidence" value="ECO:0007669"/>
    <property type="project" value="InterPro"/>
</dbReference>
<keyword evidence="5" id="KW-0547">Nucleotide-binding</keyword>
<dbReference type="InterPro" id="IPR011006">
    <property type="entry name" value="CheY-like_superfamily"/>
</dbReference>
<dbReference type="InterPro" id="IPR050482">
    <property type="entry name" value="Sensor_HK_TwoCompSys"/>
</dbReference>
<dbReference type="InterPro" id="IPR001789">
    <property type="entry name" value="Sig_transdc_resp-reg_receiver"/>
</dbReference>
<sequence length="346" mass="39515">MDILLIEDNENDVFLFNEYLRLIGLSDSNVTALSTSLEVRELLKNETFDLAFLDLTLPDTTGIQSFESLMSCSPKFPIIVLTGLEDQETAKEIIKSGAQDYLVKGVYQPKDLMKSIEYSIERHQWYMDRYKMERNYVNAIIKGAETERTRIARDLHDGVVQTLTISLLTLDLLIKKSQNVNEEYSALMDKTRKHLKNSVDEVRNIAHSLVPNAFQNIGMKLALNELMEDIRSLASIKVDFEYQIDSDQISDDKYMTIYRVMQEVFNNMIKHAQATHCLVSMTQQENIVNILIKDNGCGFDLSTIKKTKSTFGINNIDSRIKLLNGTCILKSKKGEGTSYEISFPMC</sequence>
<accession>A0A0L8AN39</accession>
<evidence type="ECO:0000256" key="9">
    <source>
        <dbReference type="PROSITE-ProRule" id="PRU00169"/>
    </source>
</evidence>
<dbReference type="EC" id="2.7.13.3" evidence="2"/>
<comment type="catalytic activity">
    <reaction evidence="1">
        <text>ATP + protein L-histidine = ADP + protein N-phospho-L-histidine.</text>
        <dbReference type="EC" id="2.7.13.3"/>
    </reaction>
</comment>
<evidence type="ECO:0000313" key="12">
    <source>
        <dbReference type="EMBL" id="KOF03681.1"/>
    </source>
</evidence>
<dbReference type="Gene3D" id="3.30.565.10">
    <property type="entry name" value="Histidine kinase-like ATPase, C-terminal domain"/>
    <property type="match status" value="1"/>
</dbReference>
<dbReference type="SUPFAM" id="SSF52172">
    <property type="entry name" value="CheY-like"/>
    <property type="match status" value="1"/>
</dbReference>
<dbReference type="GO" id="GO:0046983">
    <property type="term" value="F:protein dimerization activity"/>
    <property type="evidence" value="ECO:0007669"/>
    <property type="project" value="InterPro"/>
</dbReference>
<dbReference type="AlphaFoldDB" id="A0A0L8AN39"/>
<protein>
    <recommendedName>
        <fullName evidence="2">histidine kinase</fullName>
        <ecNumber evidence="2">2.7.13.3</ecNumber>
    </recommendedName>
</protein>
<keyword evidence="3 9" id="KW-0597">Phosphoprotein</keyword>
<dbReference type="CDD" id="cd00156">
    <property type="entry name" value="REC"/>
    <property type="match status" value="1"/>
</dbReference>
<dbReference type="OrthoDB" id="9760839at2"/>
<dbReference type="Pfam" id="PF02518">
    <property type="entry name" value="HATPase_c"/>
    <property type="match status" value="1"/>
</dbReference>
<evidence type="ECO:0000256" key="8">
    <source>
        <dbReference type="ARBA" id="ARBA00023012"/>
    </source>
</evidence>
<feature type="domain" description="Response regulatory" evidence="11">
    <location>
        <begin position="2"/>
        <end position="119"/>
    </location>
</feature>
<dbReference type="Pfam" id="PF00072">
    <property type="entry name" value="Response_reg"/>
    <property type="match status" value="1"/>
</dbReference>
<gene>
    <name evidence="12" type="ORF">OB69_05155</name>
</gene>
<evidence type="ECO:0000259" key="10">
    <source>
        <dbReference type="PROSITE" id="PS50109"/>
    </source>
</evidence>